<comment type="catalytic activity">
    <reaction evidence="3 4">
        <text>(R)-4'-phosphopantothenate + L-cysteine + CTP = N-[(R)-4-phosphopantothenoyl]-L-cysteine + CMP + diphosphate + H(+)</text>
        <dbReference type="Rhea" id="RHEA:19397"/>
        <dbReference type="ChEBI" id="CHEBI:10986"/>
        <dbReference type="ChEBI" id="CHEBI:15378"/>
        <dbReference type="ChEBI" id="CHEBI:33019"/>
        <dbReference type="ChEBI" id="CHEBI:35235"/>
        <dbReference type="ChEBI" id="CHEBI:37563"/>
        <dbReference type="ChEBI" id="CHEBI:59458"/>
        <dbReference type="ChEBI" id="CHEBI:60377"/>
        <dbReference type="EC" id="6.3.2.5"/>
    </reaction>
</comment>
<keyword evidence="8" id="KW-1185">Reference proteome</keyword>
<dbReference type="NCBIfam" id="TIGR00521">
    <property type="entry name" value="coaBC_dfp"/>
    <property type="match status" value="1"/>
</dbReference>
<dbReference type="GO" id="GO:0010181">
    <property type="term" value="F:FMN binding"/>
    <property type="evidence" value="ECO:0007669"/>
    <property type="project" value="UniProtKB-UniRule"/>
</dbReference>
<dbReference type="SUPFAM" id="SSF52507">
    <property type="entry name" value="Homo-oligomeric flavin-containing Cys decarboxylases, HFCD"/>
    <property type="match status" value="1"/>
</dbReference>
<comment type="cofactor">
    <cofactor evidence="3">
        <name>FMN</name>
        <dbReference type="ChEBI" id="CHEBI:58210"/>
    </cofactor>
    <text evidence="3">Binds 1 FMN per subunit.</text>
</comment>
<feature type="binding site" evidence="3">
    <location>
        <position position="340"/>
    </location>
    <ligand>
        <name>CTP</name>
        <dbReference type="ChEBI" id="CHEBI:37563"/>
    </ligand>
</feature>
<dbReference type="InterPro" id="IPR035929">
    <property type="entry name" value="CoaB-like_sf"/>
</dbReference>
<comment type="similarity">
    <text evidence="3 4">In the N-terminal section; belongs to the HFCD (homo-oligomeric flavin containing Cys decarboxylase) superfamily.</text>
</comment>
<comment type="catalytic activity">
    <reaction evidence="3 4">
        <text>N-[(R)-4-phosphopantothenoyl]-L-cysteine + H(+) = (R)-4'-phosphopantetheine + CO2</text>
        <dbReference type="Rhea" id="RHEA:16793"/>
        <dbReference type="ChEBI" id="CHEBI:15378"/>
        <dbReference type="ChEBI" id="CHEBI:16526"/>
        <dbReference type="ChEBI" id="CHEBI:59458"/>
        <dbReference type="ChEBI" id="CHEBI:61723"/>
        <dbReference type="EC" id="4.1.1.36"/>
    </reaction>
</comment>
<dbReference type="HAMAP" id="MF_02225">
    <property type="entry name" value="CoaBC"/>
    <property type="match status" value="1"/>
</dbReference>
<sequence length="408" mass="44290">MKKRILLGITGSIAAYKTPELIRKLKQQNYEVRVVLTQGGKAFVAPLTLQAVSQHKIYESLMDVESEAAMGHIDLARWPDCILIAPASAHIIAKLAHGFADELLSALCLASAHARFIIAPAMNQAMWSNSATQDNVNKLKERAYLFLGPGKGSQACGDVGLGRMLEPVEIVDALSKVFIKPYLQGQKILITAGPTQEFIDPVRYLSNRSSGKMGFALAQAAIEAGAEVTLICGPVALTPPSKLKFIAVKTASEMLLAVQSEINQHSIFISSAAVADYQIINPAPQKVKKSTVDLVLQLKPTVDILATISQMNLKPRPLLVGFAAETEYTLKFAEEKRRSKNIDLMVVNDVSQANIGFDSDENEVTILSADIPLHLACASKQLIAQQLLHVIAQRILAVKSATQEIIYD</sequence>
<keyword evidence="1 3" id="KW-0210">Decarboxylase</keyword>
<dbReference type="SUPFAM" id="SSF102645">
    <property type="entry name" value="CoaB-like"/>
    <property type="match status" value="1"/>
</dbReference>
<keyword evidence="3" id="KW-0479">Metal-binding</keyword>
<dbReference type="GO" id="GO:0015937">
    <property type="term" value="P:coenzyme A biosynthetic process"/>
    <property type="evidence" value="ECO:0007669"/>
    <property type="project" value="UniProtKB-UniRule"/>
</dbReference>
<organism evidence="7 8">
    <name type="scientific">Candidatus Aquirickettsiella gammari</name>
    <dbReference type="NCBI Taxonomy" id="2016198"/>
    <lineage>
        <taxon>Bacteria</taxon>
        <taxon>Pseudomonadati</taxon>
        <taxon>Pseudomonadota</taxon>
        <taxon>Gammaproteobacteria</taxon>
        <taxon>Legionellales</taxon>
        <taxon>Coxiellaceae</taxon>
        <taxon>Candidatus Aquirickettsiella</taxon>
    </lineage>
</organism>
<dbReference type="PANTHER" id="PTHR14359:SF6">
    <property type="entry name" value="PHOSPHOPANTOTHENOYLCYSTEINE DECARBOXYLASE"/>
    <property type="match status" value="1"/>
</dbReference>
<dbReference type="InterPro" id="IPR007085">
    <property type="entry name" value="DNA/pantothenate-metab_flavo_C"/>
</dbReference>
<dbReference type="EC" id="6.3.2.5" evidence="3"/>
<evidence type="ECO:0000259" key="6">
    <source>
        <dbReference type="Pfam" id="PF04127"/>
    </source>
</evidence>
<feature type="binding site" evidence="3">
    <location>
        <position position="276"/>
    </location>
    <ligand>
        <name>CTP</name>
        <dbReference type="ChEBI" id="CHEBI:37563"/>
    </ligand>
</feature>
<dbReference type="AlphaFoldDB" id="A0A370CGM8"/>
<evidence type="ECO:0000313" key="7">
    <source>
        <dbReference type="EMBL" id="RDH40152.1"/>
    </source>
</evidence>
<dbReference type="InterPro" id="IPR036551">
    <property type="entry name" value="Flavin_trans-like"/>
</dbReference>
<evidence type="ECO:0000256" key="3">
    <source>
        <dbReference type="HAMAP-Rule" id="MF_02225"/>
    </source>
</evidence>
<dbReference type="EC" id="4.1.1.36" evidence="3"/>
<dbReference type="Gene3D" id="3.40.50.1950">
    <property type="entry name" value="Flavin prenyltransferase-like"/>
    <property type="match status" value="1"/>
</dbReference>
<proteinExistence type="inferred from homology"/>
<evidence type="ECO:0000256" key="4">
    <source>
        <dbReference type="RuleBase" id="RU364078"/>
    </source>
</evidence>
<keyword evidence="3 4" id="KW-0285">Flavoprotein</keyword>
<dbReference type="GO" id="GO:0046872">
    <property type="term" value="F:metal ion binding"/>
    <property type="evidence" value="ECO:0007669"/>
    <property type="project" value="UniProtKB-KW"/>
</dbReference>
<name>A0A370CGM8_9COXI</name>
<dbReference type="Pfam" id="PF02441">
    <property type="entry name" value="Flavoprotein"/>
    <property type="match status" value="1"/>
</dbReference>
<comment type="function">
    <text evidence="3">Catalyzes two sequential steps in the biosynthesis of coenzyme A. In the first step cysteine is conjugated to 4'-phosphopantothenate to form 4-phosphopantothenoylcysteine. In the second step the latter compound is decarboxylated to form 4'-phosphopantotheine.</text>
</comment>
<dbReference type="Pfam" id="PF04127">
    <property type="entry name" value="DFP"/>
    <property type="match status" value="1"/>
</dbReference>
<dbReference type="GO" id="GO:0004633">
    <property type="term" value="F:phosphopantothenoylcysteine decarboxylase activity"/>
    <property type="evidence" value="ECO:0007669"/>
    <property type="project" value="UniProtKB-UniRule"/>
</dbReference>
<dbReference type="PANTHER" id="PTHR14359">
    <property type="entry name" value="HOMO-OLIGOMERIC FLAVIN CONTAINING CYS DECARBOXYLASE FAMILY"/>
    <property type="match status" value="1"/>
</dbReference>
<feature type="domain" description="Flavoprotein" evidence="5">
    <location>
        <begin position="3"/>
        <end position="174"/>
    </location>
</feature>
<keyword evidence="3 4" id="KW-0288">FMN</keyword>
<comment type="pathway">
    <text evidence="3 4">Cofactor biosynthesis; coenzyme A biosynthesis; CoA from (R)-pantothenate: step 3/5.</text>
</comment>
<dbReference type="GO" id="GO:0015941">
    <property type="term" value="P:pantothenate catabolic process"/>
    <property type="evidence" value="ECO:0007669"/>
    <property type="project" value="InterPro"/>
</dbReference>
<dbReference type="Proteomes" id="UP000226429">
    <property type="component" value="Unassembled WGS sequence"/>
</dbReference>
<feature type="region of interest" description="Phosphopantothenate--cysteine ligase" evidence="3">
    <location>
        <begin position="188"/>
        <end position="408"/>
    </location>
</feature>
<feature type="region of interest" description="Phosphopantothenoylcysteine decarboxylase" evidence="3">
    <location>
        <begin position="1"/>
        <end position="187"/>
    </location>
</feature>
<feature type="binding site" evidence="3">
    <location>
        <position position="336"/>
    </location>
    <ligand>
        <name>CTP</name>
        <dbReference type="ChEBI" id="CHEBI:37563"/>
    </ligand>
</feature>
<comment type="cofactor">
    <cofactor evidence="3">
        <name>Mg(2+)</name>
        <dbReference type="ChEBI" id="CHEBI:18420"/>
    </cofactor>
</comment>
<feature type="binding site" evidence="3">
    <location>
        <position position="322"/>
    </location>
    <ligand>
        <name>CTP</name>
        <dbReference type="ChEBI" id="CHEBI:37563"/>
    </ligand>
</feature>
<keyword evidence="3 4" id="KW-0436">Ligase</keyword>
<dbReference type="GO" id="GO:0004632">
    <property type="term" value="F:phosphopantothenate--cysteine ligase activity"/>
    <property type="evidence" value="ECO:0007669"/>
    <property type="project" value="UniProtKB-UniRule"/>
</dbReference>
<dbReference type="EMBL" id="NMOS02000014">
    <property type="protein sequence ID" value="RDH40152.1"/>
    <property type="molecule type" value="Genomic_DNA"/>
</dbReference>
<keyword evidence="2 3" id="KW-0456">Lyase</keyword>
<feature type="domain" description="DNA/pantothenate metabolism flavoprotein C-terminal" evidence="6">
    <location>
        <begin position="183"/>
        <end position="393"/>
    </location>
</feature>
<comment type="similarity">
    <text evidence="3 4">In the C-terminal section; belongs to the PPC synthetase family.</text>
</comment>
<dbReference type="InterPro" id="IPR003382">
    <property type="entry name" value="Flavoprotein"/>
</dbReference>
<evidence type="ECO:0000256" key="1">
    <source>
        <dbReference type="ARBA" id="ARBA00022793"/>
    </source>
</evidence>
<evidence type="ECO:0000256" key="2">
    <source>
        <dbReference type="ARBA" id="ARBA00023239"/>
    </source>
</evidence>
<feature type="active site" description="Proton donor" evidence="3">
    <location>
        <position position="156"/>
    </location>
</feature>
<comment type="function">
    <text evidence="4">Catalyzes two steps in the biosynthesis of coenzyme A. In the first step cysteine is conjugated to 4'-phosphopantothenate to form 4-phosphopantothenoylcysteine, in the latter compound is decarboxylated to form 4'-phosphopantotheine.</text>
</comment>
<feature type="binding site" evidence="3">
    <location>
        <position position="286"/>
    </location>
    <ligand>
        <name>CTP</name>
        <dbReference type="ChEBI" id="CHEBI:37563"/>
    </ligand>
</feature>
<reference evidence="7 8" key="2">
    <citation type="journal article" date="2018" name="J. Invertebr. Pathol.">
        <title>'Candidatus Aquirickettsiella gammari' (Gammaproteobacteria: Legionellales: Coxiellaceae): A bacterial pathogen of the freshwater crustacean Gammarus fossarum (Malacostraca: Amphipoda).</title>
        <authorList>
            <person name="Bojko J."/>
            <person name="Dunn A.M."/>
            <person name="Stebbing P.D."/>
            <person name="van Aerle R."/>
            <person name="Bacela-Spychalska K."/>
            <person name="Bean T.P."/>
            <person name="Urrutia A."/>
            <person name="Stentiford G.D."/>
        </authorList>
    </citation>
    <scope>NUCLEOTIDE SEQUENCE [LARGE SCALE GENOMIC DNA]</scope>
    <source>
        <strain evidence="7">RA15029</strain>
    </source>
</reference>
<accession>A0A370CGM8</accession>
<keyword evidence="3" id="KW-0511">Multifunctional enzyme</keyword>
<protein>
    <recommendedName>
        <fullName evidence="3">Coenzyme A biosynthesis bifunctional protein CoaBC</fullName>
    </recommendedName>
    <alternativeName>
        <fullName evidence="3">DNA/pantothenate metabolism flavoprotein</fullName>
    </alternativeName>
    <alternativeName>
        <fullName evidence="3">Phosphopantothenoylcysteine synthetase/decarboxylase</fullName>
        <shortName evidence="3">PPCS-PPCDC</shortName>
    </alternativeName>
    <domain>
        <recommendedName>
            <fullName evidence="3">Phosphopantothenoylcysteine decarboxylase</fullName>
            <shortName evidence="3">PPC decarboxylase</shortName>
            <shortName evidence="3">PPC-DC</shortName>
            <ecNumber evidence="3">4.1.1.36</ecNumber>
        </recommendedName>
        <alternativeName>
            <fullName evidence="3">CoaC</fullName>
        </alternativeName>
    </domain>
    <domain>
        <recommendedName>
            <fullName evidence="3">Phosphopantothenate--cysteine ligase</fullName>
            <ecNumber evidence="3">6.3.2.5</ecNumber>
        </recommendedName>
        <alternativeName>
            <fullName evidence="3">CoaB</fullName>
        </alternativeName>
        <alternativeName>
            <fullName evidence="3">Phosphopantothenoylcysteine synthetase</fullName>
            <shortName evidence="3">PPC synthetase</shortName>
            <shortName evidence="3">PPC-S</shortName>
        </alternativeName>
    </domain>
</protein>
<keyword evidence="3" id="KW-0460">Magnesium</keyword>
<comment type="caution">
    <text evidence="7">The sequence shown here is derived from an EMBL/GenBank/DDBJ whole genome shotgun (WGS) entry which is preliminary data.</text>
</comment>
<evidence type="ECO:0000259" key="5">
    <source>
        <dbReference type="Pfam" id="PF02441"/>
    </source>
</evidence>
<comment type="pathway">
    <text evidence="3 4">Cofactor biosynthesis; coenzyme A biosynthesis; CoA from (R)-pantothenate: step 2/5.</text>
</comment>
<dbReference type="InterPro" id="IPR005252">
    <property type="entry name" value="CoaBC"/>
</dbReference>
<gene>
    <name evidence="3 7" type="primary">coaBC</name>
    <name evidence="7" type="ORF">CFE62_005230</name>
</gene>
<dbReference type="UniPathway" id="UPA00241">
    <property type="reaction ID" value="UER00353"/>
</dbReference>
<dbReference type="GO" id="GO:0071513">
    <property type="term" value="C:phosphopantothenoylcysteine decarboxylase complex"/>
    <property type="evidence" value="ECO:0007669"/>
    <property type="project" value="TreeGrafter"/>
</dbReference>
<reference evidence="7 8" key="1">
    <citation type="journal article" date="2017" name="Int. J. Syst. Evol. Microbiol.">
        <title>Aquarickettsiella crustaci n. gen. n. sp. (Gammaproteobacteria: Legionellales: Coxiellaceae); a bacterial pathogen of the freshwater crustacean: Gammarus fossarum (Malacostraca: Amphipoda).</title>
        <authorList>
            <person name="Bojko J."/>
            <person name="Dunn A.M."/>
            <person name="Stebbing P.D."/>
            <person name="Van Aerle R."/>
            <person name="Bacela-Spychalska K."/>
            <person name="Bean T.P."/>
            <person name="Stentiford G.D."/>
        </authorList>
    </citation>
    <scope>NUCLEOTIDE SEQUENCE [LARGE SCALE GENOMIC DNA]</scope>
    <source>
        <strain evidence="7">RA15029</strain>
    </source>
</reference>
<comment type="caution">
    <text evidence="3">Lacks conserved residue(s) required for the propagation of feature annotation.</text>
</comment>
<evidence type="ECO:0000313" key="8">
    <source>
        <dbReference type="Proteomes" id="UP000226429"/>
    </source>
</evidence>
<dbReference type="Gene3D" id="3.40.50.10300">
    <property type="entry name" value="CoaB-like"/>
    <property type="match status" value="1"/>
</dbReference>